<name>A0A517ZJ44_9PLAN</name>
<proteinExistence type="predicted"/>
<dbReference type="Proteomes" id="UP000319383">
    <property type="component" value="Chromosome"/>
</dbReference>
<protein>
    <submittedName>
        <fullName evidence="2">Uncharacterized protein</fullName>
    </submittedName>
</protein>
<feature type="compositionally biased region" description="Basic and acidic residues" evidence="1">
    <location>
        <begin position="30"/>
        <end position="45"/>
    </location>
</feature>
<evidence type="ECO:0000256" key="1">
    <source>
        <dbReference type="SAM" id="MobiDB-lite"/>
    </source>
</evidence>
<evidence type="ECO:0000313" key="3">
    <source>
        <dbReference type="Proteomes" id="UP000319383"/>
    </source>
</evidence>
<gene>
    <name evidence="2" type="ORF">Mal52_09400</name>
</gene>
<reference evidence="2 3" key="1">
    <citation type="submission" date="2019-02" db="EMBL/GenBank/DDBJ databases">
        <title>Deep-cultivation of Planctomycetes and their phenomic and genomic characterization uncovers novel biology.</title>
        <authorList>
            <person name="Wiegand S."/>
            <person name="Jogler M."/>
            <person name="Boedeker C."/>
            <person name="Pinto D."/>
            <person name="Vollmers J."/>
            <person name="Rivas-Marin E."/>
            <person name="Kohn T."/>
            <person name="Peeters S.H."/>
            <person name="Heuer A."/>
            <person name="Rast P."/>
            <person name="Oberbeckmann S."/>
            <person name="Bunk B."/>
            <person name="Jeske O."/>
            <person name="Meyerdierks A."/>
            <person name="Storesund J.E."/>
            <person name="Kallscheuer N."/>
            <person name="Luecker S."/>
            <person name="Lage O.M."/>
            <person name="Pohl T."/>
            <person name="Merkel B.J."/>
            <person name="Hornburger P."/>
            <person name="Mueller R.-W."/>
            <person name="Bruemmer F."/>
            <person name="Labrenz M."/>
            <person name="Spormann A.M."/>
            <person name="Op den Camp H."/>
            <person name="Overmann J."/>
            <person name="Amann R."/>
            <person name="Jetten M.S.M."/>
            <person name="Mascher T."/>
            <person name="Medema M.H."/>
            <person name="Devos D.P."/>
            <person name="Kaster A.-K."/>
            <person name="Ovreas L."/>
            <person name="Rohde M."/>
            <person name="Galperin M.Y."/>
            <person name="Jogler C."/>
        </authorList>
    </citation>
    <scope>NUCLEOTIDE SEQUENCE [LARGE SCALE GENOMIC DNA]</scope>
    <source>
        <strain evidence="2 3">Mal52</strain>
    </source>
</reference>
<keyword evidence="3" id="KW-1185">Reference proteome</keyword>
<organism evidence="2 3">
    <name type="scientific">Symmachiella dynata</name>
    <dbReference type="NCBI Taxonomy" id="2527995"/>
    <lineage>
        <taxon>Bacteria</taxon>
        <taxon>Pseudomonadati</taxon>
        <taxon>Planctomycetota</taxon>
        <taxon>Planctomycetia</taxon>
        <taxon>Planctomycetales</taxon>
        <taxon>Planctomycetaceae</taxon>
        <taxon>Symmachiella</taxon>
    </lineage>
</organism>
<evidence type="ECO:0000313" key="2">
    <source>
        <dbReference type="EMBL" id="QDU42479.1"/>
    </source>
</evidence>
<dbReference type="KEGG" id="sdyn:Mal52_09400"/>
<feature type="region of interest" description="Disordered" evidence="1">
    <location>
        <begin position="19"/>
        <end position="61"/>
    </location>
</feature>
<dbReference type="AlphaFoldDB" id="A0A517ZJ44"/>
<accession>A0A517ZJ44</accession>
<dbReference type="EMBL" id="CP036276">
    <property type="protein sequence ID" value="QDU42479.1"/>
    <property type="molecule type" value="Genomic_DNA"/>
</dbReference>
<sequence length="61" mass="6942">MIVVRIRVRGLQIASKFRQNHPPTSLAQREPPRVTRDDKFARPADNEPLDPVVTSGEMECD</sequence>